<feature type="domain" description="M23ase beta-sheet core" evidence="8">
    <location>
        <begin position="78"/>
        <end position="179"/>
    </location>
</feature>
<name>A0ABS1JVR4_9BURK</name>
<accession>A0ABS1JVR4</accession>
<dbReference type="Pfam" id="PF01551">
    <property type="entry name" value="Peptidase_M23"/>
    <property type="match status" value="1"/>
</dbReference>
<evidence type="ECO:0000256" key="5">
    <source>
        <dbReference type="ARBA" id="ARBA00022833"/>
    </source>
</evidence>
<feature type="compositionally biased region" description="Low complexity" evidence="7">
    <location>
        <begin position="1"/>
        <end position="27"/>
    </location>
</feature>
<protein>
    <submittedName>
        <fullName evidence="9">M23 family metallopeptidase</fullName>
    </submittedName>
</protein>
<sequence length="201" mass="21465">MWQAFPPAAGGSTPAPTSAAPAGDAPAKVSSADLPAVRNRGDAQGAQLLAQRRLEVPVVGVMPTALSDHYEQSRGRRTHEAIDILARAGTPVVAVDDGRIAKLFTSKPGGLTVYQFDPQSRLAYYYAHLQGYAQGLREGMDVHRGDLIGYVGSTGNADAKTPHLHFAVFRLGSPAKWWQGEAVNPYPALSRAQPVQQVAQR</sequence>
<dbReference type="Proteomes" id="UP000622707">
    <property type="component" value="Unassembled WGS sequence"/>
</dbReference>
<evidence type="ECO:0000256" key="1">
    <source>
        <dbReference type="ARBA" id="ARBA00001947"/>
    </source>
</evidence>
<keyword evidence="10" id="KW-1185">Reference proteome</keyword>
<comment type="caution">
    <text evidence="9">The sequence shown here is derived from an EMBL/GenBank/DDBJ whole genome shotgun (WGS) entry which is preliminary data.</text>
</comment>
<evidence type="ECO:0000259" key="8">
    <source>
        <dbReference type="Pfam" id="PF01551"/>
    </source>
</evidence>
<dbReference type="PANTHER" id="PTHR21666">
    <property type="entry name" value="PEPTIDASE-RELATED"/>
    <property type="match status" value="1"/>
</dbReference>
<evidence type="ECO:0000256" key="4">
    <source>
        <dbReference type="ARBA" id="ARBA00022801"/>
    </source>
</evidence>
<keyword evidence="6" id="KW-0482">Metalloprotease</keyword>
<keyword evidence="5" id="KW-0862">Zinc</keyword>
<evidence type="ECO:0000313" key="9">
    <source>
        <dbReference type="EMBL" id="MBL0428405.1"/>
    </source>
</evidence>
<evidence type="ECO:0000313" key="10">
    <source>
        <dbReference type="Proteomes" id="UP000622707"/>
    </source>
</evidence>
<dbReference type="EMBL" id="JAEQND010000018">
    <property type="protein sequence ID" value="MBL0428405.1"/>
    <property type="molecule type" value="Genomic_DNA"/>
</dbReference>
<dbReference type="PANTHER" id="PTHR21666:SF288">
    <property type="entry name" value="CELL DIVISION PROTEIN YTFB"/>
    <property type="match status" value="1"/>
</dbReference>
<dbReference type="InterPro" id="IPR011055">
    <property type="entry name" value="Dup_hybrid_motif"/>
</dbReference>
<organism evidence="9 10">
    <name type="scientific">Ramlibacter alkalitolerans</name>
    <dbReference type="NCBI Taxonomy" id="2039631"/>
    <lineage>
        <taxon>Bacteria</taxon>
        <taxon>Pseudomonadati</taxon>
        <taxon>Pseudomonadota</taxon>
        <taxon>Betaproteobacteria</taxon>
        <taxon>Burkholderiales</taxon>
        <taxon>Comamonadaceae</taxon>
        <taxon>Ramlibacter</taxon>
    </lineage>
</organism>
<keyword evidence="2" id="KW-0645">Protease</keyword>
<dbReference type="InterPro" id="IPR016047">
    <property type="entry name" value="M23ase_b-sheet_dom"/>
</dbReference>
<dbReference type="Gene3D" id="2.70.70.10">
    <property type="entry name" value="Glucose Permease (Domain IIA)"/>
    <property type="match status" value="1"/>
</dbReference>
<proteinExistence type="predicted"/>
<feature type="region of interest" description="Disordered" evidence="7">
    <location>
        <begin position="1"/>
        <end position="29"/>
    </location>
</feature>
<evidence type="ECO:0000256" key="3">
    <source>
        <dbReference type="ARBA" id="ARBA00022723"/>
    </source>
</evidence>
<keyword evidence="4" id="KW-0378">Hydrolase</keyword>
<keyword evidence="3" id="KW-0479">Metal-binding</keyword>
<evidence type="ECO:0000256" key="6">
    <source>
        <dbReference type="ARBA" id="ARBA00023049"/>
    </source>
</evidence>
<dbReference type="InterPro" id="IPR050570">
    <property type="entry name" value="Cell_wall_metabolism_enzyme"/>
</dbReference>
<comment type="cofactor">
    <cofactor evidence="1">
        <name>Zn(2+)</name>
        <dbReference type="ChEBI" id="CHEBI:29105"/>
    </cofactor>
</comment>
<gene>
    <name evidence="9" type="ORF">JI746_25095</name>
</gene>
<dbReference type="CDD" id="cd12797">
    <property type="entry name" value="M23_peptidase"/>
    <property type="match status" value="1"/>
</dbReference>
<reference evidence="9 10" key="1">
    <citation type="journal article" date="2017" name="Int. J. Syst. Evol. Microbiol.">
        <title>Ramlibacter alkalitolerans sp. nov., alkali-tolerant bacterium isolated from soil of ginseng.</title>
        <authorList>
            <person name="Lee D.H."/>
            <person name="Cha C.J."/>
        </authorList>
    </citation>
    <scope>NUCLEOTIDE SEQUENCE [LARGE SCALE GENOMIC DNA]</scope>
    <source>
        <strain evidence="9 10">KACC 19305</strain>
    </source>
</reference>
<dbReference type="SUPFAM" id="SSF51261">
    <property type="entry name" value="Duplicated hybrid motif"/>
    <property type="match status" value="1"/>
</dbReference>
<evidence type="ECO:0000256" key="7">
    <source>
        <dbReference type="SAM" id="MobiDB-lite"/>
    </source>
</evidence>
<evidence type="ECO:0000256" key="2">
    <source>
        <dbReference type="ARBA" id="ARBA00022670"/>
    </source>
</evidence>